<organism evidence="2 3">
    <name type="scientific">Trichocoleus desertorum GB2-A4</name>
    <dbReference type="NCBI Taxonomy" id="2933944"/>
    <lineage>
        <taxon>Bacteria</taxon>
        <taxon>Bacillati</taxon>
        <taxon>Cyanobacteriota</taxon>
        <taxon>Cyanophyceae</taxon>
        <taxon>Leptolyngbyales</taxon>
        <taxon>Trichocoleusaceae</taxon>
        <taxon>Trichocoleus</taxon>
    </lineage>
</organism>
<dbReference type="PANTHER" id="PTHR43796:SF2">
    <property type="entry name" value="CARBOXYNORSPERMIDINE SYNTHASE"/>
    <property type="match status" value="1"/>
</dbReference>
<evidence type="ECO:0000259" key="1">
    <source>
        <dbReference type="Pfam" id="PF03435"/>
    </source>
</evidence>
<evidence type="ECO:0000313" key="3">
    <source>
        <dbReference type="Proteomes" id="UP001464891"/>
    </source>
</evidence>
<accession>A0ABV0J3T3</accession>
<gene>
    <name evidence="2" type="ORF">NC998_01115</name>
</gene>
<feature type="domain" description="Saccharopine dehydrogenase NADP binding" evidence="1">
    <location>
        <begin position="5"/>
        <end position="127"/>
    </location>
</feature>
<comment type="caution">
    <text evidence="2">The sequence shown here is derived from an EMBL/GenBank/DDBJ whole genome shotgun (WGS) entry which is preliminary data.</text>
</comment>
<proteinExistence type="predicted"/>
<dbReference type="Gene3D" id="3.40.50.720">
    <property type="entry name" value="NAD(P)-binding Rossmann-like Domain"/>
    <property type="match status" value="1"/>
</dbReference>
<dbReference type="PANTHER" id="PTHR43796">
    <property type="entry name" value="CARBOXYNORSPERMIDINE SYNTHASE"/>
    <property type="match status" value="1"/>
</dbReference>
<dbReference type="Proteomes" id="UP001464891">
    <property type="component" value="Unassembled WGS sequence"/>
</dbReference>
<dbReference type="Pfam" id="PF03435">
    <property type="entry name" value="Sacchrp_dh_NADP"/>
    <property type="match status" value="1"/>
</dbReference>
<dbReference type="RefSeq" id="WP_190431237.1">
    <property type="nucleotide sequence ID" value="NZ_JAMPKM010000001.1"/>
</dbReference>
<reference evidence="2 3" key="1">
    <citation type="submission" date="2022-04" db="EMBL/GenBank/DDBJ databases">
        <title>Positive selection, recombination, and allopatry shape intraspecific diversity of widespread and dominant cyanobacteria.</title>
        <authorList>
            <person name="Wei J."/>
            <person name="Shu W."/>
            <person name="Hu C."/>
        </authorList>
    </citation>
    <scope>NUCLEOTIDE SEQUENCE [LARGE SCALE GENOMIC DNA]</scope>
    <source>
        <strain evidence="2 3">GB2-A4</strain>
    </source>
</reference>
<evidence type="ECO:0000313" key="2">
    <source>
        <dbReference type="EMBL" id="MEP0815691.1"/>
    </source>
</evidence>
<dbReference type="Gene3D" id="3.30.360.10">
    <property type="entry name" value="Dihydrodipicolinate Reductase, domain 2"/>
    <property type="match status" value="1"/>
</dbReference>
<dbReference type="InterPro" id="IPR036291">
    <property type="entry name" value="NAD(P)-bd_dom_sf"/>
</dbReference>
<dbReference type="InterPro" id="IPR005097">
    <property type="entry name" value="Sacchrp_dh_NADP-bd"/>
</dbReference>
<dbReference type="EMBL" id="JAMPKM010000001">
    <property type="protein sequence ID" value="MEP0815691.1"/>
    <property type="molecule type" value="Genomic_DNA"/>
</dbReference>
<protein>
    <submittedName>
        <fullName evidence="2">Saccharopine dehydrogenase NADP-binding domain-containing protein</fullName>
    </submittedName>
</protein>
<name>A0ABV0J3T3_9CYAN</name>
<dbReference type="SUPFAM" id="SSF51735">
    <property type="entry name" value="NAD(P)-binding Rossmann-fold domains"/>
    <property type="match status" value="1"/>
</dbReference>
<sequence length="377" mass="41344">MTEQILILGGSGRIGSSVAADIAAHTQAQITITGRDAIAGQAVGDRLGPQVQFLALDLAESDRVREAIGQSQLVIHCAGPFPYRDASVLKTCIELGVDYLDVSDHRSFTCKAVDYKAEAAAAGVTAIVNTGIFPGISNSMVRRDVEQLDQPERIHLSYVVGGSGGAGITVMRTTFLGLRRPFEVWRDNEWQEIKPYSDREAIQFPAPYGRTGVYWFDMPEAFTLPDTFPEVKTVVTKFGTVPDFYNYLTWSVAHWWPSSWLRNSAVIEFLSQVSHRMTDFTDRFSGIGVAIRSEVTGQKAGEAVRCCSTLVHENTAIAAGYGTGTLAELMLAGKLKKPGVWPVEQALPTDLFEQIMESRGLKIHQSWEPIQSNSPKA</sequence>
<keyword evidence="3" id="KW-1185">Reference proteome</keyword>